<evidence type="ECO:0000256" key="9">
    <source>
        <dbReference type="ARBA" id="ARBA00023065"/>
    </source>
</evidence>
<evidence type="ECO:0000256" key="16">
    <source>
        <dbReference type="SAM" id="MobiDB-lite"/>
    </source>
</evidence>
<dbReference type="Pfam" id="PF00027">
    <property type="entry name" value="cNMP_binding"/>
    <property type="match status" value="1"/>
</dbReference>
<protein>
    <recommendedName>
        <fullName evidence="18">Cyclic nucleotide-binding domain-containing protein</fullName>
    </recommendedName>
</protein>
<keyword evidence="2" id="KW-0813">Transport</keyword>
<keyword evidence="9" id="KW-0406">Ion transport</keyword>
<keyword evidence="3" id="KW-0140">cGMP</keyword>
<accession>A0AAE0RR91</accession>
<keyword evidence="5 17" id="KW-0812">Transmembrane</keyword>
<feature type="transmembrane region" description="Helical" evidence="17">
    <location>
        <begin position="277"/>
        <end position="298"/>
    </location>
</feature>
<dbReference type="GO" id="GO:0005223">
    <property type="term" value="F:intracellularly cGMP-activated cation channel activity"/>
    <property type="evidence" value="ECO:0007669"/>
    <property type="project" value="TreeGrafter"/>
</dbReference>
<comment type="subcellular location">
    <subcellularLocation>
        <location evidence="1">Membrane</location>
        <topology evidence="1">Multi-pass membrane protein</topology>
    </subcellularLocation>
</comment>
<evidence type="ECO:0000256" key="15">
    <source>
        <dbReference type="ARBA" id="ARBA00036239"/>
    </source>
</evidence>
<dbReference type="GO" id="GO:0005886">
    <property type="term" value="C:plasma membrane"/>
    <property type="evidence" value="ECO:0007669"/>
    <property type="project" value="TreeGrafter"/>
</dbReference>
<dbReference type="GO" id="GO:0007601">
    <property type="term" value="P:visual perception"/>
    <property type="evidence" value="ECO:0007669"/>
    <property type="project" value="UniProtKB-KW"/>
</dbReference>
<dbReference type="Proteomes" id="UP001195483">
    <property type="component" value="Unassembled WGS sequence"/>
</dbReference>
<keyword evidence="8" id="KW-0142">cGMP-binding</keyword>
<evidence type="ECO:0000256" key="13">
    <source>
        <dbReference type="ARBA" id="ARBA00023305"/>
    </source>
</evidence>
<dbReference type="FunFam" id="1.10.287.70:FF:000072">
    <property type="entry name" value="Cyclic nucleotide gated channel beta 3"/>
    <property type="match status" value="1"/>
</dbReference>
<keyword evidence="13" id="KW-0844">Vision</keyword>
<dbReference type="Gene3D" id="1.10.287.630">
    <property type="entry name" value="Helix hairpin bin"/>
    <property type="match status" value="1"/>
</dbReference>
<feature type="region of interest" description="Disordered" evidence="16">
    <location>
        <begin position="880"/>
        <end position="910"/>
    </location>
</feature>
<dbReference type="InterPro" id="IPR050866">
    <property type="entry name" value="CNG_cation_channel"/>
</dbReference>
<dbReference type="PROSITE" id="PS00889">
    <property type="entry name" value="CNMP_BINDING_2"/>
    <property type="match status" value="1"/>
</dbReference>
<dbReference type="GO" id="GO:0005222">
    <property type="term" value="F:intracellularly cAMP-activated cation channel activity"/>
    <property type="evidence" value="ECO:0007669"/>
    <property type="project" value="TreeGrafter"/>
</dbReference>
<dbReference type="InterPro" id="IPR014710">
    <property type="entry name" value="RmlC-like_jellyroll"/>
</dbReference>
<evidence type="ECO:0000256" key="8">
    <source>
        <dbReference type="ARBA" id="ARBA00022992"/>
    </source>
</evidence>
<dbReference type="AlphaFoldDB" id="A0AAE0RR91"/>
<dbReference type="GO" id="GO:0017071">
    <property type="term" value="C:intracellular cyclic nucleotide activated cation channel complex"/>
    <property type="evidence" value="ECO:0007669"/>
    <property type="project" value="TreeGrafter"/>
</dbReference>
<reference evidence="19" key="2">
    <citation type="journal article" date="2021" name="Genome Biol. Evol.">
        <title>Developing a high-quality reference genome for a parasitic bivalve with doubly uniparental inheritance (Bivalvia: Unionida).</title>
        <authorList>
            <person name="Smith C.H."/>
        </authorList>
    </citation>
    <scope>NUCLEOTIDE SEQUENCE</scope>
    <source>
        <strain evidence="19">CHS0354</strain>
        <tissue evidence="19">Mantle</tissue>
    </source>
</reference>
<evidence type="ECO:0000256" key="2">
    <source>
        <dbReference type="ARBA" id="ARBA00022448"/>
    </source>
</evidence>
<dbReference type="PANTHER" id="PTHR45638">
    <property type="entry name" value="CYCLIC NUCLEOTIDE-GATED CATION CHANNEL SUBUNIT A"/>
    <property type="match status" value="1"/>
</dbReference>
<dbReference type="InterPro" id="IPR018488">
    <property type="entry name" value="cNMP-bd_CS"/>
</dbReference>
<evidence type="ECO:0000256" key="7">
    <source>
        <dbReference type="ARBA" id="ARBA00022989"/>
    </source>
</evidence>
<keyword evidence="11" id="KW-1071">Ligand-gated ion channel</keyword>
<feature type="region of interest" description="Disordered" evidence="16">
    <location>
        <begin position="784"/>
        <end position="837"/>
    </location>
</feature>
<keyword evidence="4" id="KW-0716">Sensory transduction</keyword>
<dbReference type="GO" id="GO:0030553">
    <property type="term" value="F:cGMP binding"/>
    <property type="evidence" value="ECO:0007669"/>
    <property type="project" value="UniProtKB-KW"/>
</dbReference>
<comment type="catalytic activity">
    <reaction evidence="14">
        <text>K(+)(in) = K(+)(out)</text>
        <dbReference type="Rhea" id="RHEA:29463"/>
        <dbReference type="ChEBI" id="CHEBI:29103"/>
    </reaction>
</comment>
<keyword evidence="20" id="KW-1185">Reference proteome</keyword>
<dbReference type="InterPro" id="IPR000595">
    <property type="entry name" value="cNMP-bd_dom"/>
</dbReference>
<feature type="compositionally biased region" description="Polar residues" evidence="16">
    <location>
        <begin position="824"/>
        <end position="837"/>
    </location>
</feature>
<evidence type="ECO:0000256" key="3">
    <source>
        <dbReference type="ARBA" id="ARBA00022535"/>
    </source>
</evidence>
<proteinExistence type="predicted"/>
<dbReference type="EMBL" id="JAEAOA010000650">
    <property type="protein sequence ID" value="KAK3577855.1"/>
    <property type="molecule type" value="Genomic_DNA"/>
</dbReference>
<keyword evidence="10 17" id="KW-0472">Membrane</keyword>
<name>A0AAE0RR91_9BIVA</name>
<dbReference type="CDD" id="cd00038">
    <property type="entry name" value="CAP_ED"/>
    <property type="match status" value="1"/>
</dbReference>
<evidence type="ECO:0000256" key="1">
    <source>
        <dbReference type="ARBA" id="ARBA00004141"/>
    </source>
</evidence>
<comment type="caution">
    <text evidence="19">The sequence shown here is derived from an EMBL/GenBank/DDBJ whole genome shotgun (WGS) entry which is preliminary data.</text>
</comment>
<dbReference type="SUPFAM" id="SSF51206">
    <property type="entry name" value="cAMP-binding domain-like"/>
    <property type="match status" value="1"/>
</dbReference>
<dbReference type="SUPFAM" id="SSF81324">
    <property type="entry name" value="Voltage-gated potassium channels"/>
    <property type="match status" value="1"/>
</dbReference>
<feature type="transmembrane region" description="Helical" evidence="17">
    <location>
        <begin position="244"/>
        <end position="265"/>
    </location>
</feature>
<evidence type="ECO:0000259" key="18">
    <source>
        <dbReference type="PROSITE" id="PS50042"/>
    </source>
</evidence>
<feature type="compositionally biased region" description="Basic and acidic residues" evidence="16">
    <location>
        <begin position="787"/>
        <end position="811"/>
    </location>
</feature>
<dbReference type="Pfam" id="PF00520">
    <property type="entry name" value="Ion_trans"/>
    <property type="match status" value="1"/>
</dbReference>
<dbReference type="Gene3D" id="2.60.120.10">
    <property type="entry name" value="Jelly Rolls"/>
    <property type="match status" value="1"/>
</dbReference>
<dbReference type="PROSITE" id="PS00888">
    <property type="entry name" value="CNMP_BINDING_1"/>
    <property type="match status" value="1"/>
</dbReference>
<dbReference type="Gene3D" id="1.10.287.70">
    <property type="match status" value="1"/>
</dbReference>
<dbReference type="PROSITE" id="PS50042">
    <property type="entry name" value="CNMP_BINDING_3"/>
    <property type="match status" value="1"/>
</dbReference>
<dbReference type="SMART" id="SM00100">
    <property type="entry name" value="cNMP"/>
    <property type="match status" value="1"/>
</dbReference>
<evidence type="ECO:0000313" key="19">
    <source>
        <dbReference type="EMBL" id="KAK3577855.1"/>
    </source>
</evidence>
<evidence type="ECO:0000256" key="10">
    <source>
        <dbReference type="ARBA" id="ARBA00023136"/>
    </source>
</evidence>
<dbReference type="InterPro" id="IPR018490">
    <property type="entry name" value="cNMP-bd_dom_sf"/>
</dbReference>
<keyword evidence="12" id="KW-0407">Ion channel</keyword>
<reference evidence="19" key="1">
    <citation type="journal article" date="2021" name="Genome Biol. Evol.">
        <title>A High-Quality Reference Genome for a Parasitic Bivalve with Doubly Uniparental Inheritance (Bivalvia: Unionida).</title>
        <authorList>
            <person name="Smith C.H."/>
        </authorList>
    </citation>
    <scope>NUCLEOTIDE SEQUENCE</scope>
    <source>
        <strain evidence="19">CHS0354</strain>
    </source>
</reference>
<evidence type="ECO:0000256" key="17">
    <source>
        <dbReference type="SAM" id="Phobius"/>
    </source>
</evidence>
<dbReference type="FunFam" id="2.60.120.10:FF:000020">
    <property type="entry name" value="Cyclic nucleotide-gated channel beta 3"/>
    <property type="match status" value="1"/>
</dbReference>
<feature type="compositionally biased region" description="Basic and acidic residues" evidence="16">
    <location>
        <begin position="880"/>
        <end position="890"/>
    </location>
</feature>
<evidence type="ECO:0000256" key="12">
    <source>
        <dbReference type="ARBA" id="ARBA00023303"/>
    </source>
</evidence>
<evidence type="ECO:0000256" key="14">
    <source>
        <dbReference type="ARBA" id="ARBA00034430"/>
    </source>
</evidence>
<evidence type="ECO:0000313" key="20">
    <source>
        <dbReference type="Proteomes" id="UP001195483"/>
    </source>
</evidence>
<feature type="compositionally biased region" description="Polar residues" evidence="16">
    <location>
        <begin position="891"/>
        <end position="902"/>
    </location>
</feature>
<keyword evidence="7 17" id="KW-1133">Transmembrane helix</keyword>
<reference evidence="19" key="3">
    <citation type="submission" date="2023-05" db="EMBL/GenBank/DDBJ databases">
        <authorList>
            <person name="Smith C.H."/>
        </authorList>
    </citation>
    <scope>NUCLEOTIDE SEQUENCE</scope>
    <source>
        <strain evidence="19">CHS0354</strain>
        <tissue evidence="19">Mantle</tissue>
    </source>
</reference>
<feature type="domain" description="Cyclic nucleotide-binding" evidence="18">
    <location>
        <begin position="552"/>
        <end position="658"/>
    </location>
</feature>
<comment type="catalytic activity">
    <reaction evidence="15">
        <text>Na(+)(in) = Na(+)(out)</text>
        <dbReference type="Rhea" id="RHEA:34963"/>
        <dbReference type="ChEBI" id="CHEBI:29101"/>
    </reaction>
</comment>
<keyword evidence="6" id="KW-0547">Nucleotide-binding</keyword>
<dbReference type="FunFam" id="1.10.287.630:FF:000001">
    <property type="entry name" value="Cyclic nucleotide-gated channel alpha 3"/>
    <property type="match status" value="1"/>
</dbReference>
<sequence length="1129" mass="129979">MIWTLMHDACHFMAAVKKLNMAADDTVEDKEEVISFREFGHVCDSRCPLLHQEHDIRRSSESSNSSKDIFQLGSSNSGVRFQQHNVDSISQYKLPPPSPGFLSVSSAVSELETSVNVRRSSEAGISDISGISNVSSTLSEHLKNLVRAFSSRTERVKETTIQPPTPSSLSDFDNSDAFSAASAENTKVRHRFDSFFPPEEKEPDSVSEIVRIRGQSSRQRYGRRILRWLKNLKFPHTLEPQSKLYLFWLFLITLAFMYNAWAIPLRAVFPYQTKNNLVYWLIFDYTCDLLYIVDLFLFKMRISYLNQGVKEVHQANTRRNYMKKRMFKLDIACLLPLDVFYLINMEVYPWLRLPRLLKIQTFWEFYERCDKAVRSAHAVRILRTMTYMLFLIHLEACGYYAMSVYEGIGSNRWVYSGEGNAYIRCFYLATKTATSIGNNPKPTNIQEYMFMTVYWVSGVFVFALLIGQIRDIVDAANMVKNQYLKRMESALVYMKNMRLPQDTQERVRMWFIYQWQQQKVLDERALMNALPRKLRTDLAIHVHFNTLSKVKLFQDCDKTLLYDLVLKLKPILYLPRDIVCKKGEIGKEMYIVSQGQVDVVGGPNNDIVLATLKEGSVFGEISLLSLNTEGGNRRTADVRCKGFTNLFILSKLDFEAAMRDYPEAHSMLKKRAKKLLRVNARLAEQRKESRDICKVPPEEIIKTPPETPKLVQTVIKVMDPQSSVVQHLNMRTSSYNPQMTRTFHEIKEAKDNCQDNKGFDSGSEESLTPLGTNTDVEELFNEIMNSDDPKRRISSENVKEEHDDPNVHKTETMCMSNDSKESSDSGAYVTSSSTPSGNKYTITSKVKESIISVTLSDILEETKNLERLEVTRSMERLEKSINEETEKQERVTNQTHSDTQRLSQRDEDSHVERHIRAIDENNFSNYRKENVPEKCQNFRFGDNKAQMRDFHTETQNSHWTESRKNRLFSDSSNKALISDEIRENHNTSQTFLLHNKNTINYTLASFEDGASSTSNISDRRYSLTAVKDADTSLNRNVPHIESNGIWKTQRNPEKLDGIKQNVVQTSVISPMPETIPVDNKVTCLAEIHREKSLSPSSLSGQGNQFDLFTRRRKVSVISMQSNKSYESSV</sequence>
<evidence type="ECO:0000256" key="4">
    <source>
        <dbReference type="ARBA" id="ARBA00022606"/>
    </source>
</evidence>
<evidence type="ECO:0000256" key="6">
    <source>
        <dbReference type="ARBA" id="ARBA00022741"/>
    </source>
</evidence>
<evidence type="ECO:0000256" key="11">
    <source>
        <dbReference type="ARBA" id="ARBA00023286"/>
    </source>
</evidence>
<organism evidence="19 20">
    <name type="scientific">Potamilus streckersoni</name>
    <dbReference type="NCBI Taxonomy" id="2493646"/>
    <lineage>
        <taxon>Eukaryota</taxon>
        <taxon>Metazoa</taxon>
        <taxon>Spiralia</taxon>
        <taxon>Lophotrochozoa</taxon>
        <taxon>Mollusca</taxon>
        <taxon>Bivalvia</taxon>
        <taxon>Autobranchia</taxon>
        <taxon>Heteroconchia</taxon>
        <taxon>Palaeoheterodonta</taxon>
        <taxon>Unionida</taxon>
        <taxon>Unionoidea</taxon>
        <taxon>Unionidae</taxon>
        <taxon>Ambleminae</taxon>
        <taxon>Lampsilini</taxon>
        <taxon>Potamilus</taxon>
    </lineage>
</organism>
<evidence type="ECO:0000256" key="5">
    <source>
        <dbReference type="ARBA" id="ARBA00022692"/>
    </source>
</evidence>
<dbReference type="InterPro" id="IPR005821">
    <property type="entry name" value="Ion_trans_dom"/>
</dbReference>
<dbReference type="PANTHER" id="PTHR45638:SF1">
    <property type="entry name" value="CYCLIC NUCLEOTIDE-GATED ION CHANNEL SUBUNIT B, ISOFORM A"/>
    <property type="match status" value="1"/>
</dbReference>
<dbReference type="GO" id="GO:0044877">
    <property type="term" value="F:protein-containing complex binding"/>
    <property type="evidence" value="ECO:0007669"/>
    <property type="project" value="TreeGrafter"/>
</dbReference>
<gene>
    <name evidence="19" type="ORF">CHS0354_010416</name>
</gene>